<dbReference type="OrthoDB" id="36306at2157"/>
<evidence type="ECO:0000256" key="4">
    <source>
        <dbReference type="ARBA" id="ARBA00022827"/>
    </source>
</evidence>
<dbReference type="PANTHER" id="PTHR11985:SF15">
    <property type="entry name" value="GLYCEROL-3-PHOSPHATE DEHYDROGENASE, MITOCHONDRIAL"/>
    <property type="match status" value="1"/>
</dbReference>
<protein>
    <submittedName>
        <fullName evidence="7">Anaerobic glycerol-3-phosphate dehydrogenase subunit A</fullName>
        <ecNumber evidence="7">1.1.5.3</ecNumber>
    </submittedName>
</protein>
<dbReference type="RefSeq" id="WP_147664918.1">
    <property type="nucleotide sequence ID" value="NZ_CP042905.2"/>
</dbReference>
<keyword evidence="8" id="KW-1185">Reference proteome</keyword>
<organism evidence="7 8">
    <name type="scientific">Promethearchaeum syntrophicum</name>
    <dbReference type="NCBI Taxonomy" id="2594042"/>
    <lineage>
        <taxon>Archaea</taxon>
        <taxon>Promethearchaeati</taxon>
        <taxon>Promethearchaeota</taxon>
        <taxon>Promethearchaeia</taxon>
        <taxon>Promethearchaeales</taxon>
        <taxon>Promethearchaeaceae</taxon>
        <taxon>Promethearchaeum</taxon>
    </lineage>
</organism>
<dbReference type="EC" id="1.1.5.3" evidence="7"/>
<dbReference type="Gene3D" id="3.50.50.60">
    <property type="entry name" value="FAD/NAD(P)-binding domain"/>
    <property type="match status" value="1"/>
</dbReference>
<dbReference type="Proteomes" id="UP000321408">
    <property type="component" value="Chromosome"/>
</dbReference>
<dbReference type="SUPFAM" id="SSF51905">
    <property type="entry name" value="FAD/NAD(P)-binding domain"/>
    <property type="match status" value="1"/>
</dbReference>
<dbReference type="KEGG" id="psyt:DSAG12_03862"/>
<dbReference type="Gene3D" id="1.10.10.1100">
    <property type="entry name" value="BFD-like [2Fe-2S]-binding domain"/>
    <property type="match status" value="1"/>
</dbReference>
<gene>
    <name evidence="7" type="primary">glpA</name>
    <name evidence="7" type="ORF">DSAG12_03862</name>
</gene>
<evidence type="ECO:0000256" key="1">
    <source>
        <dbReference type="ARBA" id="ARBA00001974"/>
    </source>
</evidence>
<dbReference type="GO" id="GO:0006072">
    <property type="term" value="P:glycerol-3-phosphate metabolic process"/>
    <property type="evidence" value="ECO:0007669"/>
    <property type="project" value="InterPro"/>
</dbReference>
<dbReference type="InterPro" id="IPR036188">
    <property type="entry name" value="FAD/NAD-bd_sf"/>
</dbReference>
<reference evidence="7 8" key="1">
    <citation type="journal article" date="2020" name="Nature">
        <title>Isolation of an archaeon at the prokaryote-eukaryote interface.</title>
        <authorList>
            <person name="Imachi H."/>
            <person name="Nobu M.K."/>
            <person name="Nakahara N."/>
            <person name="Morono Y."/>
            <person name="Ogawara M."/>
            <person name="Takaki Y."/>
            <person name="Takano Y."/>
            <person name="Uematsu K."/>
            <person name="Ikuta T."/>
            <person name="Ito M."/>
            <person name="Matsui Y."/>
            <person name="Miyazaki M."/>
            <person name="Murata K."/>
            <person name="Saito Y."/>
            <person name="Sakai S."/>
            <person name="Song C."/>
            <person name="Tasumi E."/>
            <person name="Yamanaka Y."/>
            <person name="Yamaguchi T."/>
            <person name="Kamagata Y."/>
            <person name="Tamaki H."/>
            <person name="Takai K."/>
        </authorList>
    </citation>
    <scope>NUCLEOTIDE SEQUENCE [LARGE SCALE GENOMIC DNA]</scope>
    <source>
        <strain evidence="7 8">MK-D1</strain>
    </source>
</reference>
<evidence type="ECO:0000256" key="5">
    <source>
        <dbReference type="ARBA" id="ARBA00023002"/>
    </source>
</evidence>
<dbReference type="Gene3D" id="3.30.9.10">
    <property type="entry name" value="D-Amino Acid Oxidase, subunit A, domain 2"/>
    <property type="match status" value="1"/>
</dbReference>
<evidence type="ECO:0000256" key="2">
    <source>
        <dbReference type="ARBA" id="ARBA00007330"/>
    </source>
</evidence>
<keyword evidence="5 7" id="KW-0560">Oxidoreductase</keyword>
<evidence type="ECO:0000313" key="8">
    <source>
        <dbReference type="Proteomes" id="UP000321408"/>
    </source>
</evidence>
<proteinExistence type="inferred from homology"/>
<dbReference type="PANTHER" id="PTHR11985">
    <property type="entry name" value="GLYCEROL-3-PHOSPHATE DEHYDROGENASE"/>
    <property type="match status" value="1"/>
</dbReference>
<dbReference type="InterPro" id="IPR000447">
    <property type="entry name" value="G3P_DH_FAD-dep"/>
</dbReference>
<feature type="domain" description="FAD dependent oxidoreductase" evidence="6">
    <location>
        <begin position="8"/>
        <end position="354"/>
    </location>
</feature>
<keyword evidence="3" id="KW-0285">Flavoprotein</keyword>
<evidence type="ECO:0000313" key="7">
    <source>
        <dbReference type="EMBL" id="QEE18024.1"/>
    </source>
</evidence>
<dbReference type="PROSITE" id="PS00978">
    <property type="entry name" value="FAD_G3PDH_2"/>
    <property type="match status" value="1"/>
</dbReference>
<reference evidence="7 8" key="2">
    <citation type="journal article" date="2024" name="Int. J. Syst. Evol. Microbiol.">
        <title>Promethearchaeum syntrophicum gen. nov., sp. nov., an anaerobic, obligately syntrophic archaeon, the first isolate of the lineage 'Asgard' archaea, and proposal of the new archaeal phylum Promethearchaeota phyl. nov. and kingdom Promethearchaeati regn. nov.</title>
        <authorList>
            <person name="Imachi H."/>
            <person name="Nobu M.K."/>
            <person name="Kato S."/>
            <person name="Takaki Y."/>
            <person name="Miyazaki M."/>
            <person name="Miyata M."/>
            <person name="Ogawara M."/>
            <person name="Saito Y."/>
            <person name="Sakai S."/>
            <person name="Tahara Y.O."/>
            <person name="Takano Y."/>
            <person name="Tasumi E."/>
            <person name="Uematsu K."/>
            <person name="Yoshimura T."/>
            <person name="Itoh T."/>
            <person name="Ohkuma M."/>
            <person name="Takai K."/>
        </authorList>
    </citation>
    <scope>NUCLEOTIDE SEQUENCE [LARGE SCALE GENOMIC DNA]</scope>
    <source>
        <strain evidence="7 8">MK-D1</strain>
    </source>
</reference>
<dbReference type="InterPro" id="IPR006076">
    <property type="entry name" value="FAD-dep_OxRdtase"/>
</dbReference>
<dbReference type="PRINTS" id="PR01001">
    <property type="entry name" value="FADG3PDH"/>
</dbReference>
<dbReference type="NCBIfam" id="NF008313">
    <property type="entry name" value="PRK11101.1"/>
    <property type="match status" value="1"/>
</dbReference>
<dbReference type="Pfam" id="PF01266">
    <property type="entry name" value="DAO"/>
    <property type="match status" value="1"/>
</dbReference>
<comment type="cofactor">
    <cofactor evidence="1">
        <name>FAD</name>
        <dbReference type="ChEBI" id="CHEBI:57692"/>
    </cofactor>
</comment>
<dbReference type="GO" id="GO:0004368">
    <property type="term" value="F:glycerol-3-phosphate dehydrogenase (quinone) activity"/>
    <property type="evidence" value="ECO:0007669"/>
    <property type="project" value="InterPro"/>
</dbReference>
<evidence type="ECO:0000259" key="6">
    <source>
        <dbReference type="Pfam" id="PF01266"/>
    </source>
</evidence>
<evidence type="ECO:0000256" key="3">
    <source>
        <dbReference type="ARBA" id="ARBA00022630"/>
    </source>
</evidence>
<accession>A0A5B9DFX2</accession>
<dbReference type="SUPFAM" id="SSF54373">
    <property type="entry name" value="FAD-linked reductases, C-terminal domain"/>
    <property type="match status" value="1"/>
</dbReference>
<sequence length="542" mass="60861">MELDAKFDCIVIGGGVTGAGICRDLTLRGLSVLLLEKSDLSEGTTGRNHGMLHSGVRYAVKDPEAAIECSKENEILKKIAPHIIDPCGGYFVGITDEDNKYGDKLHLVCQKLGIDHKEISPKEFFKKEPNCNPKIQRVFKVNDAYVDPFLLTIYNALDALQHGAKIQTYCEVTKLLIEKNQVKGVEYYDKLNNKTVKAFAYIIINATGPWAQKIEKGLPIDRKLNITPTKGTLLVINQRLVNSIINRMKPAGNGDIIVPSHQSVLVGTSSIPVSSENLDCLMATSEEIEALLSLGEILIPSLSKYRVIRFFSGARPLISSSGSMREATRKFSIIDYEEEGISGLVTIFGGKMTTYRLMAERVSDLVCQKLGIEEKCQTDTMVLPGGERIVSKKEIQDSFHVSDRIAHDMSLKWGTFTDELVELCLSCLDSNIKSGIPRIICECEKVSEPELLWVRENLGVEVLDDYRRRTRQGMGSCQAQFCAYKIANLEAKWSKKSHSQIMRELKYAMEERWKTQEMADEQLKRQIKLSKYMYYMGGAMEL</sequence>
<name>A0A5B9DFX2_9ARCH</name>
<dbReference type="EMBL" id="CP042905">
    <property type="protein sequence ID" value="QEE18024.1"/>
    <property type="molecule type" value="Genomic_DNA"/>
</dbReference>
<dbReference type="AlphaFoldDB" id="A0A5B9DFX2"/>
<comment type="similarity">
    <text evidence="2">Belongs to the FAD-dependent glycerol-3-phosphate dehydrogenase family.</text>
</comment>
<dbReference type="InterPro" id="IPR041854">
    <property type="entry name" value="BFD-like_2Fe2S-bd_dom_sf"/>
</dbReference>
<keyword evidence="4" id="KW-0274">FAD</keyword>
<dbReference type="GeneID" id="41331826"/>
<dbReference type="CDD" id="cd19946">
    <property type="entry name" value="GlpA-like_Fer2_BFD-like"/>
    <property type="match status" value="1"/>
</dbReference>